<proteinExistence type="predicted"/>
<protein>
    <submittedName>
        <fullName evidence="1">Uncharacterized protein</fullName>
    </submittedName>
</protein>
<accession>A0ABR4J4S0</accession>
<sequence>MLILLCPRACLSMMLQCPHGRSSWEVPTFLTKGSFTIFLQQHKEANSLSVPWGLVTTLQLRSRTFGKVSCLQDITRGAVTTQCTLLSPRVFAVGLICRYTPGTYLCSWVLTFCLQQMIGPLHQESGLESMTPPSLGGGFSRLALNTGHLRLSGYCGVLFRWNYEMSLPPVERAPCSFLNYFCLLFNPECSSVSMVQKIYWVLQRTRLDSSGQEETVEHHLYPDISGYYSGILSRSQLDHG</sequence>
<comment type="caution">
    <text evidence="1">The sequence shown here is derived from an EMBL/GenBank/DDBJ whole genome shotgun (WGS) entry which is preliminary data.</text>
</comment>
<dbReference type="EMBL" id="JBFXLS010000001">
    <property type="protein sequence ID" value="KAL2835045.1"/>
    <property type="molecule type" value="Genomic_DNA"/>
</dbReference>
<organism evidence="1 2">
    <name type="scientific">Aspergillus cavernicola</name>
    <dbReference type="NCBI Taxonomy" id="176166"/>
    <lineage>
        <taxon>Eukaryota</taxon>
        <taxon>Fungi</taxon>
        <taxon>Dikarya</taxon>
        <taxon>Ascomycota</taxon>
        <taxon>Pezizomycotina</taxon>
        <taxon>Eurotiomycetes</taxon>
        <taxon>Eurotiomycetidae</taxon>
        <taxon>Eurotiales</taxon>
        <taxon>Aspergillaceae</taxon>
        <taxon>Aspergillus</taxon>
        <taxon>Aspergillus subgen. Nidulantes</taxon>
    </lineage>
</organism>
<name>A0ABR4J4S0_9EURO</name>
<gene>
    <name evidence="1" type="ORF">BDW59DRAFT_2529</name>
</gene>
<reference evidence="1 2" key="1">
    <citation type="submission" date="2024-07" db="EMBL/GenBank/DDBJ databases">
        <title>Section-level genome sequencing and comparative genomics of Aspergillus sections Usti and Cavernicolus.</title>
        <authorList>
            <consortium name="Lawrence Berkeley National Laboratory"/>
            <person name="Nybo J.L."/>
            <person name="Vesth T.C."/>
            <person name="Theobald S."/>
            <person name="Frisvad J.C."/>
            <person name="Larsen T.O."/>
            <person name="Kjaerboelling I."/>
            <person name="Rothschild-Mancinelli K."/>
            <person name="Lyhne E.K."/>
            <person name="Kogle M.E."/>
            <person name="Barry K."/>
            <person name="Clum A."/>
            <person name="Na H."/>
            <person name="Ledsgaard L."/>
            <person name="Lin J."/>
            <person name="Lipzen A."/>
            <person name="Kuo A."/>
            <person name="Riley R."/>
            <person name="Mondo S."/>
            <person name="LaButti K."/>
            <person name="Haridas S."/>
            <person name="Pangalinan J."/>
            <person name="Salamov A.A."/>
            <person name="Simmons B.A."/>
            <person name="Magnuson J.K."/>
            <person name="Chen J."/>
            <person name="Drula E."/>
            <person name="Henrissat B."/>
            <person name="Wiebenga A."/>
            <person name="Lubbers R.J."/>
            <person name="Gomes A.C."/>
            <person name="Makela M.R."/>
            <person name="Stajich J."/>
            <person name="Grigoriev I.V."/>
            <person name="Mortensen U.H."/>
            <person name="De vries R.P."/>
            <person name="Baker S.E."/>
            <person name="Andersen M.R."/>
        </authorList>
    </citation>
    <scope>NUCLEOTIDE SEQUENCE [LARGE SCALE GENOMIC DNA]</scope>
    <source>
        <strain evidence="1 2">CBS 600.67</strain>
    </source>
</reference>
<evidence type="ECO:0000313" key="2">
    <source>
        <dbReference type="Proteomes" id="UP001610335"/>
    </source>
</evidence>
<evidence type="ECO:0000313" key="1">
    <source>
        <dbReference type="EMBL" id="KAL2835045.1"/>
    </source>
</evidence>
<dbReference type="Proteomes" id="UP001610335">
    <property type="component" value="Unassembled WGS sequence"/>
</dbReference>
<keyword evidence="2" id="KW-1185">Reference proteome</keyword>